<evidence type="ECO:0000313" key="3">
    <source>
        <dbReference type="Proteomes" id="UP000327468"/>
    </source>
</evidence>
<organism evidence="2 3">
    <name type="scientific">Pangasianodon hypophthalmus</name>
    <name type="common">Striped catfish</name>
    <name type="synonym">Helicophagus hypophthalmus</name>
    <dbReference type="NCBI Taxonomy" id="310915"/>
    <lineage>
        <taxon>Eukaryota</taxon>
        <taxon>Metazoa</taxon>
        <taxon>Chordata</taxon>
        <taxon>Craniata</taxon>
        <taxon>Vertebrata</taxon>
        <taxon>Euteleostomi</taxon>
        <taxon>Actinopterygii</taxon>
        <taxon>Neopterygii</taxon>
        <taxon>Teleostei</taxon>
        <taxon>Ostariophysi</taxon>
        <taxon>Siluriformes</taxon>
        <taxon>Pangasiidae</taxon>
        <taxon>Pangasianodon</taxon>
    </lineage>
</organism>
<evidence type="ECO:0000256" key="1">
    <source>
        <dbReference type="SAM" id="MobiDB-lite"/>
    </source>
</evidence>
<feature type="region of interest" description="Disordered" evidence="1">
    <location>
        <begin position="85"/>
        <end position="163"/>
    </location>
</feature>
<protein>
    <submittedName>
        <fullName evidence="2">Uncharacterized protein</fullName>
    </submittedName>
</protein>
<proteinExistence type="predicted"/>
<reference evidence="2 3" key="1">
    <citation type="submission" date="2019-06" db="EMBL/GenBank/DDBJ databases">
        <title>A chromosome-scale genome assembly of the striped catfish, Pangasianodon hypophthalmus.</title>
        <authorList>
            <person name="Wen M."/>
            <person name="Zahm M."/>
            <person name="Roques C."/>
            <person name="Cabau C."/>
            <person name="Klopp C."/>
            <person name="Donnadieu C."/>
            <person name="Jouanno E."/>
            <person name="Avarre J.-C."/>
            <person name="Campet M."/>
            <person name="Ha T.T.T."/>
            <person name="Dugue R."/>
            <person name="Lampietro C."/>
            <person name="Louis A."/>
            <person name="Herpin A."/>
            <person name="Echchiki A."/>
            <person name="Berthelot C."/>
            <person name="Parey E."/>
            <person name="Roest-Crollius H."/>
            <person name="Braasch I."/>
            <person name="Postlethwait J."/>
            <person name="Bobe J."/>
            <person name="Montfort J."/>
            <person name="Bouchez O."/>
            <person name="Begum T."/>
            <person name="Schartl M."/>
            <person name="Guiguen Y."/>
        </authorList>
    </citation>
    <scope>NUCLEOTIDE SEQUENCE [LARGE SCALE GENOMIC DNA]</scope>
    <source>
        <strain evidence="2 3">Indonesia</strain>
        <tissue evidence="2">Blood</tissue>
    </source>
</reference>
<keyword evidence="3" id="KW-1185">Reference proteome</keyword>
<dbReference type="Proteomes" id="UP000327468">
    <property type="component" value="Chromosome 8"/>
</dbReference>
<accession>A0A5N5NK21</accession>
<comment type="caution">
    <text evidence="2">The sequence shown here is derived from an EMBL/GenBank/DDBJ whole genome shotgun (WGS) entry which is preliminary data.</text>
</comment>
<dbReference type="EMBL" id="VFJC01000009">
    <property type="protein sequence ID" value="KAB5567622.1"/>
    <property type="molecule type" value="Genomic_DNA"/>
</dbReference>
<feature type="compositionally biased region" description="Basic and acidic residues" evidence="1">
    <location>
        <begin position="154"/>
        <end position="163"/>
    </location>
</feature>
<sequence>MTPVPLASLNRMPVAPRMPLTGQTPYSFPTPSPVSVTTSATANDQVAITTEQDAPIYLGKSPVSSTGIGTSAVQSTLTTTMPTQVAAPANTSQSQEQPLNLSQPHLQTQGPSQPPVQLYRPTHSQLPQPSVSKQPPPPTQSTAATASTLGGLPQEKEIEEERLHRQQEKLLQLERERIELEKFEAAAATGGA</sequence>
<evidence type="ECO:0000313" key="2">
    <source>
        <dbReference type="EMBL" id="KAB5567622.1"/>
    </source>
</evidence>
<gene>
    <name evidence="2" type="ORF">PHYPO_G00234950</name>
</gene>
<dbReference type="AlphaFoldDB" id="A0A5N5NK21"/>
<feature type="compositionally biased region" description="Low complexity" evidence="1">
    <location>
        <begin position="124"/>
        <end position="133"/>
    </location>
</feature>
<name>A0A5N5NK21_PANHP</name>
<feature type="compositionally biased region" description="Polar residues" evidence="1">
    <location>
        <begin position="85"/>
        <end position="111"/>
    </location>
</feature>